<sequence length="478" mass="53847">MSDPFAHFYQGAREIKAAERSGKPEDLKKLDFSLAPQCMRCKRPCINMSTGQFTPMRCTGCLAVIYCGRNCQKADWKTPVGPGALIHKDMCLKNKEYMKRVPHFRAVVEQFSWSRVETDGTFPWELIKARFGVLGAGGLRFGYWSTPGGIKSHDTSAHELLKPSGVEYTKRSKDYMHGDIMLENEWPTDIELWKIEEKHVPHLFFTDEYPWPKKVKTGDIKDWKGWYQWRGLTFDSPAALLMDGPLSIYHLLVNVLHVVQTDSTPEKRQSLKVHFIGAESEMNFLPLFSELALLLPNTDIELVVFGKPAYDLVHKARKSYPGSIATNDIVWSYTAPRKCGGGSIKIKLSSKDEIWSRTSLGDNGPDNVPDAMVGLNAGLFNYRSWEDPILFSTIIDIPFAVTEYAEQSADQTANSLPIMRGNFLASLSPGTHEHTQLAKPRKHAITVNPFHRPGQRGLPVVRMPNGYNGFVIPIVTSD</sequence>
<keyword evidence="1" id="KW-0479">Metal-binding</keyword>
<dbReference type="Proteomes" id="UP000076532">
    <property type="component" value="Unassembled WGS sequence"/>
</dbReference>
<evidence type="ECO:0000256" key="3">
    <source>
        <dbReference type="ARBA" id="ARBA00022833"/>
    </source>
</evidence>
<keyword evidence="7" id="KW-1185">Reference proteome</keyword>
<evidence type="ECO:0000256" key="4">
    <source>
        <dbReference type="PROSITE-ProRule" id="PRU00134"/>
    </source>
</evidence>
<evidence type="ECO:0000313" key="7">
    <source>
        <dbReference type="Proteomes" id="UP000076532"/>
    </source>
</evidence>
<evidence type="ECO:0000256" key="1">
    <source>
        <dbReference type="ARBA" id="ARBA00022723"/>
    </source>
</evidence>
<dbReference type="PANTHER" id="PTHR47570">
    <property type="entry name" value="ZINC ION BINDING PROTEIN"/>
    <property type="match status" value="1"/>
</dbReference>
<reference evidence="6 7" key="1">
    <citation type="journal article" date="2016" name="Mol. Biol. Evol.">
        <title>Comparative Genomics of Early-Diverging Mushroom-Forming Fungi Provides Insights into the Origins of Lignocellulose Decay Capabilities.</title>
        <authorList>
            <person name="Nagy L.G."/>
            <person name="Riley R."/>
            <person name="Tritt A."/>
            <person name="Adam C."/>
            <person name="Daum C."/>
            <person name="Floudas D."/>
            <person name="Sun H."/>
            <person name="Yadav J.S."/>
            <person name="Pangilinan J."/>
            <person name="Larsson K.H."/>
            <person name="Matsuura K."/>
            <person name="Barry K."/>
            <person name="Labutti K."/>
            <person name="Kuo R."/>
            <person name="Ohm R.A."/>
            <person name="Bhattacharya S.S."/>
            <person name="Shirouzu T."/>
            <person name="Yoshinaga Y."/>
            <person name="Martin F.M."/>
            <person name="Grigoriev I.V."/>
            <person name="Hibbett D.S."/>
        </authorList>
    </citation>
    <scope>NUCLEOTIDE SEQUENCE [LARGE SCALE GENOMIC DNA]</scope>
    <source>
        <strain evidence="6 7">CBS 109695</strain>
    </source>
</reference>
<dbReference type="InterPro" id="IPR046824">
    <property type="entry name" value="Mss51-like_C"/>
</dbReference>
<keyword evidence="3" id="KW-0862">Zinc</keyword>
<proteinExistence type="predicted"/>
<accession>A0A166LLT0</accession>
<dbReference type="Pfam" id="PF20179">
    <property type="entry name" value="MSS51_C"/>
    <property type="match status" value="1"/>
</dbReference>
<dbReference type="Pfam" id="PF01753">
    <property type="entry name" value="zf-MYND"/>
    <property type="match status" value="1"/>
</dbReference>
<evidence type="ECO:0000313" key="6">
    <source>
        <dbReference type="EMBL" id="KZP23099.1"/>
    </source>
</evidence>
<dbReference type="STRING" id="436010.A0A166LLT0"/>
<dbReference type="InterPro" id="IPR002893">
    <property type="entry name" value="Znf_MYND"/>
</dbReference>
<feature type="domain" description="MYND-type" evidence="5">
    <location>
        <begin position="38"/>
        <end position="91"/>
    </location>
</feature>
<dbReference type="PANTHER" id="PTHR47570:SF1">
    <property type="entry name" value="ZINC ION BINDING PROTEIN"/>
    <property type="match status" value="1"/>
</dbReference>
<dbReference type="AlphaFoldDB" id="A0A166LLT0"/>
<dbReference type="GO" id="GO:0008270">
    <property type="term" value="F:zinc ion binding"/>
    <property type="evidence" value="ECO:0007669"/>
    <property type="project" value="UniProtKB-KW"/>
</dbReference>
<keyword evidence="2 4" id="KW-0863">Zinc-finger</keyword>
<dbReference type="EMBL" id="KV417535">
    <property type="protein sequence ID" value="KZP23099.1"/>
    <property type="molecule type" value="Genomic_DNA"/>
</dbReference>
<dbReference type="Gene3D" id="6.10.140.2220">
    <property type="match status" value="1"/>
</dbReference>
<dbReference type="OrthoDB" id="432970at2759"/>
<gene>
    <name evidence="6" type="ORF">FIBSPDRAFT_786499</name>
</gene>
<evidence type="ECO:0000259" key="5">
    <source>
        <dbReference type="PROSITE" id="PS50865"/>
    </source>
</evidence>
<evidence type="ECO:0000256" key="2">
    <source>
        <dbReference type="ARBA" id="ARBA00022771"/>
    </source>
</evidence>
<dbReference type="SUPFAM" id="SSF144232">
    <property type="entry name" value="HIT/MYND zinc finger-like"/>
    <property type="match status" value="1"/>
</dbReference>
<name>A0A166LLT0_9AGAM</name>
<organism evidence="6 7">
    <name type="scientific">Athelia psychrophila</name>
    <dbReference type="NCBI Taxonomy" id="1759441"/>
    <lineage>
        <taxon>Eukaryota</taxon>
        <taxon>Fungi</taxon>
        <taxon>Dikarya</taxon>
        <taxon>Basidiomycota</taxon>
        <taxon>Agaricomycotina</taxon>
        <taxon>Agaricomycetes</taxon>
        <taxon>Agaricomycetidae</taxon>
        <taxon>Atheliales</taxon>
        <taxon>Atheliaceae</taxon>
        <taxon>Athelia</taxon>
    </lineage>
</organism>
<dbReference type="PROSITE" id="PS50865">
    <property type="entry name" value="ZF_MYND_2"/>
    <property type="match status" value="1"/>
</dbReference>
<protein>
    <recommendedName>
        <fullName evidence="5">MYND-type domain-containing protein</fullName>
    </recommendedName>
</protein>